<dbReference type="PATRIC" id="fig|989403.3.peg.466"/>
<comment type="caution">
    <text evidence="1">The sequence shown here is derived from an EMBL/GenBank/DDBJ whole genome shotgun (WGS) entry which is preliminary data.</text>
</comment>
<proteinExistence type="predicted"/>
<dbReference type="Proteomes" id="UP000076577">
    <property type="component" value="Unassembled WGS sequence"/>
</dbReference>
<protein>
    <submittedName>
        <fullName evidence="1">Uncharacterized protein</fullName>
    </submittedName>
</protein>
<keyword evidence="2" id="KW-1185">Reference proteome</keyword>
<name>A0A166AIF6_9HYPH</name>
<dbReference type="EMBL" id="LMCB01000004">
    <property type="protein sequence ID" value="KZL21156.1"/>
    <property type="molecule type" value="Genomic_DNA"/>
</dbReference>
<gene>
    <name evidence="1" type="ORF">PsAD2_00442</name>
</gene>
<organism evidence="1 2">
    <name type="scientific">Pseudovibrio axinellae</name>
    <dbReference type="NCBI Taxonomy" id="989403"/>
    <lineage>
        <taxon>Bacteria</taxon>
        <taxon>Pseudomonadati</taxon>
        <taxon>Pseudomonadota</taxon>
        <taxon>Alphaproteobacteria</taxon>
        <taxon>Hyphomicrobiales</taxon>
        <taxon>Stappiaceae</taxon>
        <taxon>Pseudovibrio</taxon>
    </lineage>
</organism>
<evidence type="ECO:0000313" key="1">
    <source>
        <dbReference type="EMBL" id="KZL21156.1"/>
    </source>
</evidence>
<dbReference type="AlphaFoldDB" id="A0A166AIF6"/>
<evidence type="ECO:0000313" key="2">
    <source>
        <dbReference type="Proteomes" id="UP000076577"/>
    </source>
</evidence>
<sequence length="74" mass="8440">MSCQEARSLVARSGGVVLSTGARTYDRFVASIRFCQPYERLKRRWVPTRDQKSCFIGYSCEPADDSYDGIFGYD</sequence>
<accession>A0A166AIF6</accession>
<reference evidence="1 2" key="1">
    <citation type="journal article" date="2016" name="Front. Microbiol.">
        <title>Comparative Genomic Analysis Reveals a Diverse Repertoire of Genes Involved in Prokaryote-Eukaryote Interactions within the Pseudovibrio Genus.</title>
        <authorList>
            <person name="Romano S."/>
            <person name="Fernandez-Guerra A."/>
            <person name="Reen F.J."/>
            <person name="Glockner F.O."/>
            <person name="Crowley S.P."/>
            <person name="O'Sullivan O."/>
            <person name="Cotter P.D."/>
            <person name="Adams C."/>
            <person name="Dobson A.D."/>
            <person name="O'Gara F."/>
        </authorList>
    </citation>
    <scope>NUCLEOTIDE SEQUENCE [LARGE SCALE GENOMIC DNA]</scope>
    <source>
        <strain evidence="1 2">Ad2</strain>
    </source>
</reference>